<organism evidence="16 17">
    <name type="scientific">Bicyclus anynana</name>
    <name type="common">Squinting bush brown butterfly</name>
    <dbReference type="NCBI Taxonomy" id="110368"/>
    <lineage>
        <taxon>Eukaryota</taxon>
        <taxon>Metazoa</taxon>
        <taxon>Ecdysozoa</taxon>
        <taxon>Arthropoda</taxon>
        <taxon>Hexapoda</taxon>
        <taxon>Insecta</taxon>
        <taxon>Pterygota</taxon>
        <taxon>Neoptera</taxon>
        <taxon>Endopterygota</taxon>
        <taxon>Lepidoptera</taxon>
        <taxon>Glossata</taxon>
        <taxon>Ditrysia</taxon>
        <taxon>Papilionoidea</taxon>
        <taxon>Nymphalidae</taxon>
        <taxon>Satyrinae</taxon>
        <taxon>Satyrini</taxon>
        <taxon>Mycalesina</taxon>
        <taxon>Bicyclus</taxon>
    </lineage>
</organism>
<keyword evidence="10 15" id="KW-0560">Oxidoreductase</keyword>
<keyword evidence="11 14" id="KW-0408">Iron</keyword>
<dbReference type="InterPro" id="IPR017972">
    <property type="entry name" value="Cyt_P450_CS"/>
</dbReference>
<dbReference type="InterPro" id="IPR002401">
    <property type="entry name" value="Cyt_P450_E_grp-I"/>
</dbReference>
<dbReference type="GO" id="GO:0020037">
    <property type="term" value="F:heme binding"/>
    <property type="evidence" value="ECO:0007669"/>
    <property type="project" value="InterPro"/>
</dbReference>
<comment type="similarity">
    <text evidence="5 15">Belongs to the cytochrome P450 family.</text>
</comment>
<comment type="cofactor">
    <cofactor evidence="1 14">
        <name>heme</name>
        <dbReference type="ChEBI" id="CHEBI:30413"/>
    </cofactor>
</comment>
<dbReference type="Gene3D" id="1.10.630.10">
    <property type="entry name" value="Cytochrome P450"/>
    <property type="match status" value="1"/>
</dbReference>
<dbReference type="InterPro" id="IPR050196">
    <property type="entry name" value="Cytochrome_P450_Monoox"/>
</dbReference>
<dbReference type="OrthoDB" id="1470350at2759"/>
<evidence type="ECO:0000256" key="14">
    <source>
        <dbReference type="PIRSR" id="PIRSR602401-1"/>
    </source>
</evidence>
<dbReference type="InterPro" id="IPR001128">
    <property type="entry name" value="Cyt_P450"/>
</dbReference>
<evidence type="ECO:0000256" key="6">
    <source>
        <dbReference type="ARBA" id="ARBA00022617"/>
    </source>
</evidence>
<sequence length="511" mass="58896">MILSVVLLLLAVIWTVQYRFRRRRMYELASKISHPKDELPLIGVTHKFMGNTENIMKSLKQFSYEAMETDGVTRVWLNHILYFVMVNPGDLEVVLKTCMEKDDLHRVIRSIIGNGTLFAPVSIWRRRRKVLIPAFSPKIVESFVEIFSEQSQHITHKVARMCGSGTVNLWPIVSAYSLDAACESTAGVKIYAQSKANSQFLTSLEEGLNIVCERMFHLWLQVEWLFRLLPQYTKYQKCIKHVLEFSDEIIHNKRKELMNDKQSITKCDNDRSYDFGDYKRKSFLELLIHLSGGEKGYTDLELREEILTIIIAGTDTSAVGMAFTLILLGKYPDIQQKVYEELKEVFGDSNRPLVKEDLPKLKYLERVVKESLRLFPPAPFIIRKVEKELTLPSGVTIPSGSGIFVSIFGAHRDPKYWGPDAEHFDPDRFLPERFNLQHACSYMPFSYGPRNCVGYQYALKSIQTALTSILRNYKVIGEPEKGPIPNIRIKVDIMLKAAEGFYVKFEKRKPC</sequence>
<gene>
    <name evidence="17" type="primary">LOC112055634</name>
</gene>
<dbReference type="GO" id="GO:0016705">
    <property type="term" value="F:oxidoreductase activity, acting on paired donors, with incorporation or reduction of molecular oxygen"/>
    <property type="evidence" value="ECO:0007669"/>
    <property type="project" value="InterPro"/>
</dbReference>
<evidence type="ECO:0000256" key="1">
    <source>
        <dbReference type="ARBA" id="ARBA00001971"/>
    </source>
</evidence>
<keyword evidence="12 15" id="KW-0503">Monooxygenase</keyword>
<accession>A0A6J1NY36</accession>
<dbReference type="GeneID" id="112055634"/>
<evidence type="ECO:0000256" key="11">
    <source>
        <dbReference type="ARBA" id="ARBA00023004"/>
    </source>
</evidence>
<proteinExistence type="inferred from homology"/>
<dbReference type="PANTHER" id="PTHR24291">
    <property type="entry name" value="CYTOCHROME P450 FAMILY 4"/>
    <property type="match status" value="1"/>
</dbReference>
<comment type="function">
    <text evidence="2">May be involved in the metabolism of insect hormones and in the breakdown of synthetic insecticides.</text>
</comment>
<dbReference type="SUPFAM" id="SSF48264">
    <property type="entry name" value="Cytochrome P450"/>
    <property type="match status" value="1"/>
</dbReference>
<dbReference type="KEGG" id="bany:112055634"/>
<keyword evidence="7 14" id="KW-0479">Metal-binding</keyword>
<keyword evidence="8" id="KW-0256">Endoplasmic reticulum</keyword>
<evidence type="ECO:0000256" key="12">
    <source>
        <dbReference type="ARBA" id="ARBA00023033"/>
    </source>
</evidence>
<dbReference type="PRINTS" id="PR00463">
    <property type="entry name" value="EP450I"/>
</dbReference>
<dbReference type="PROSITE" id="PS00086">
    <property type="entry name" value="CYTOCHROME_P450"/>
    <property type="match status" value="1"/>
</dbReference>
<dbReference type="InterPro" id="IPR036396">
    <property type="entry name" value="Cyt_P450_sf"/>
</dbReference>
<dbReference type="RefSeq" id="XP_023951594.1">
    <property type="nucleotide sequence ID" value="XM_024095826.2"/>
</dbReference>
<evidence type="ECO:0000256" key="2">
    <source>
        <dbReference type="ARBA" id="ARBA00003690"/>
    </source>
</evidence>
<evidence type="ECO:0000256" key="13">
    <source>
        <dbReference type="ARBA" id="ARBA00023136"/>
    </source>
</evidence>
<dbReference type="PRINTS" id="PR00385">
    <property type="entry name" value="P450"/>
</dbReference>
<reference evidence="17" key="1">
    <citation type="submission" date="2025-08" db="UniProtKB">
        <authorList>
            <consortium name="RefSeq"/>
        </authorList>
    </citation>
    <scope>IDENTIFICATION</scope>
</reference>
<dbReference type="PANTHER" id="PTHR24291:SF189">
    <property type="entry name" value="CYTOCHROME P450 4C3-RELATED"/>
    <property type="match status" value="1"/>
</dbReference>
<dbReference type="GO" id="GO:0005506">
    <property type="term" value="F:iron ion binding"/>
    <property type="evidence" value="ECO:0007669"/>
    <property type="project" value="InterPro"/>
</dbReference>
<dbReference type="AlphaFoldDB" id="A0A6J1NY36"/>
<evidence type="ECO:0000256" key="3">
    <source>
        <dbReference type="ARBA" id="ARBA00004174"/>
    </source>
</evidence>
<dbReference type="Pfam" id="PF00067">
    <property type="entry name" value="p450"/>
    <property type="match status" value="1"/>
</dbReference>
<feature type="binding site" description="axial binding residue" evidence="14">
    <location>
        <position position="452"/>
    </location>
    <ligand>
        <name>heme</name>
        <dbReference type="ChEBI" id="CHEBI:30413"/>
    </ligand>
    <ligandPart>
        <name>Fe</name>
        <dbReference type="ChEBI" id="CHEBI:18248"/>
    </ligandPart>
</feature>
<evidence type="ECO:0000256" key="5">
    <source>
        <dbReference type="ARBA" id="ARBA00010617"/>
    </source>
</evidence>
<dbReference type="CDD" id="cd20628">
    <property type="entry name" value="CYP4"/>
    <property type="match status" value="1"/>
</dbReference>
<comment type="subcellular location">
    <subcellularLocation>
        <location evidence="4">Endoplasmic reticulum membrane</location>
        <topology evidence="4">Peripheral membrane protein</topology>
    </subcellularLocation>
    <subcellularLocation>
        <location evidence="3">Microsome membrane</location>
        <topology evidence="3">Peripheral membrane protein</topology>
    </subcellularLocation>
</comment>
<evidence type="ECO:0000256" key="10">
    <source>
        <dbReference type="ARBA" id="ARBA00023002"/>
    </source>
</evidence>
<evidence type="ECO:0000256" key="7">
    <source>
        <dbReference type="ARBA" id="ARBA00022723"/>
    </source>
</evidence>
<keyword evidence="9" id="KW-0492">Microsome</keyword>
<dbReference type="GO" id="GO:0004497">
    <property type="term" value="F:monooxygenase activity"/>
    <property type="evidence" value="ECO:0007669"/>
    <property type="project" value="UniProtKB-KW"/>
</dbReference>
<dbReference type="Proteomes" id="UP001652582">
    <property type="component" value="Chromosome 7"/>
</dbReference>
<evidence type="ECO:0000256" key="15">
    <source>
        <dbReference type="RuleBase" id="RU000461"/>
    </source>
</evidence>
<keyword evidence="6 14" id="KW-0349">Heme</keyword>
<evidence type="ECO:0000256" key="4">
    <source>
        <dbReference type="ARBA" id="ARBA00004406"/>
    </source>
</evidence>
<evidence type="ECO:0000313" key="16">
    <source>
        <dbReference type="Proteomes" id="UP001652582"/>
    </source>
</evidence>
<dbReference type="GO" id="GO:0005789">
    <property type="term" value="C:endoplasmic reticulum membrane"/>
    <property type="evidence" value="ECO:0007669"/>
    <property type="project" value="UniProtKB-SubCell"/>
</dbReference>
<evidence type="ECO:0000256" key="8">
    <source>
        <dbReference type="ARBA" id="ARBA00022824"/>
    </source>
</evidence>
<name>A0A6J1NY36_BICAN</name>
<protein>
    <submittedName>
        <fullName evidence="17">Cytochrome P450 4C1-like</fullName>
    </submittedName>
</protein>
<keyword evidence="13" id="KW-0472">Membrane</keyword>
<keyword evidence="16" id="KW-1185">Reference proteome</keyword>
<evidence type="ECO:0000313" key="17">
    <source>
        <dbReference type="RefSeq" id="XP_023951594.1"/>
    </source>
</evidence>
<evidence type="ECO:0000256" key="9">
    <source>
        <dbReference type="ARBA" id="ARBA00022848"/>
    </source>
</evidence>